<dbReference type="PROSITE" id="PS50004">
    <property type="entry name" value="C2"/>
    <property type="match status" value="1"/>
</dbReference>
<dbReference type="InterPro" id="IPR014770">
    <property type="entry name" value="Munc13_1"/>
</dbReference>
<feature type="region of interest" description="Disordered" evidence="1">
    <location>
        <begin position="1226"/>
        <end position="1261"/>
    </location>
</feature>
<evidence type="ECO:0000259" key="2">
    <source>
        <dbReference type="PROSITE" id="PS50004"/>
    </source>
</evidence>
<feature type="region of interest" description="Disordered" evidence="1">
    <location>
        <begin position="868"/>
        <end position="887"/>
    </location>
</feature>
<reference evidence="5 6" key="1">
    <citation type="submission" date="2023-09" db="EMBL/GenBank/DDBJ databases">
        <title>Pangenome analysis of Batrachochytrium dendrobatidis and related Chytrids.</title>
        <authorList>
            <person name="Yacoub M.N."/>
            <person name="Stajich J.E."/>
            <person name="James T.Y."/>
        </authorList>
    </citation>
    <scope>NUCLEOTIDE SEQUENCE [LARGE SCALE GENOMIC DNA]</scope>
    <source>
        <strain evidence="5 6">JEL0888</strain>
    </source>
</reference>
<dbReference type="PANTHER" id="PTHR47263">
    <property type="entry name" value="ADENYLATE CYCLASE ACTIVATION PROTEIN GIT1"/>
    <property type="match status" value="1"/>
</dbReference>
<feature type="compositionally biased region" description="Low complexity" evidence="1">
    <location>
        <begin position="77"/>
        <end position="96"/>
    </location>
</feature>
<evidence type="ECO:0000313" key="5">
    <source>
        <dbReference type="EMBL" id="KAL2915230.1"/>
    </source>
</evidence>
<feature type="region of interest" description="Disordered" evidence="1">
    <location>
        <begin position="54"/>
        <end position="96"/>
    </location>
</feature>
<evidence type="ECO:0000313" key="6">
    <source>
        <dbReference type="Proteomes" id="UP001527925"/>
    </source>
</evidence>
<dbReference type="InterPro" id="IPR052811">
    <property type="entry name" value="Glucose_resp_signaling"/>
</dbReference>
<organism evidence="5 6">
    <name type="scientific">Polyrhizophydium stewartii</name>
    <dbReference type="NCBI Taxonomy" id="2732419"/>
    <lineage>
        <taxon>Eukaryota</taxon>
        <taxon>Fungi</taxon>
        <taxon>Fungi incertae sedis</taxon>
        <taxon>Chytridiomycota</taxon>
        <taxon>Chytridiomycota incertae sedis</taxon>
        <taxon>Chytridiomycetes</taxon>
        <taxon>Rhizophydiales</taxon>
        <taxon>Rhizophydiales incertae sedis</taxon>
        <taxon>Polyrhizophydium</taxon>
    </lineage>
</organism>
<evidence type="ECO:0000259" key="3">
    <source>
        <dbReference type="PROSITE" id="PS51258"/>
    </source>
</evidence>
<dbReference type="EMBL" id="JADGIZ020000025">
    <property type="protein sequence ID" value="KAL2915230.1"/>
    <property type="molecule type" value="Genomic_DNA"/>
</dbReference>
<dbReference type="Proteomes" id="UP001527925">
    <property type="component" value="Unassembled WGS sequence"/>
</dbReference>
<dbReference type="Gene3D" id="1.20.58.1100">
    <property type="match status" value="1"/>
</dbReference>
<dbReference type="PANTHER" id="PTHR47263:SF1">
    <property type="entry name" value="C2 DOMAIN PROTEIN (AFU_ORTHOLOGUE AFUA_7G02350)"/>
    <property type="match status" value="1"/>
</dbReference>
<evidence type="ECO:0000259" key="4">
    <source>
        <dbReference type="PROSITE" id="PS51259"/>
    </source>
</evidence>
<dbReference type="InterPro" id="IPR000008">
    <property type="entry name" value="C2_dom"/>
</dbReference>
<dbReference type="Pfam" id="PF06292">
    <property type="entry name" value="MUN"/>
    <property type="match status" value="1"/>
</dbReference>
<proteinExistence type="predicted"/>
<dbReference type="SMART" id="SM00239">
    <property type="entry name" value="C2"/>
    <property type="match status" value="2"/>
</dbReference>
<protein>
    <recommendedName>
        <fullName evidence="7">C2 domain-containing protein</fullName>
    </recommendedName>
</protein>
<dbReference type="PROSITE" id="PS51258">
    <property type="entry name" value="MHD1"/>
    <property type="match status" value="1"/>
</dbReference>
<feature type="compositionally biased region" description="Basic and acidic residues" evidence="1">
    <location>
        <begin position="1233"/>
        <end position="1242"/>
    </location>
</feature>
<feature type="domain" description="MHD2" evidence="4">
    <location>
        <begin position="1091"/>
        <end position="1207"/>
    </location>
</feature>
<accession>A0ABR4N705</accession>
<dbReference type="Pfam" id="PF00168">
    <property type="entry name" value="C2"/>
    <property type="match status" value="2"/>
</dbReference>
<dbReference type="InterPro" id="IPR035892">
    <property type="entry name" value="C2_domain_sf"/>
</dbReference>
<dbReference type="InterPro" id="IPR010439">
    <property type="entry name" value="MUN_dom"/>
</dbReference>
<sequence length="1296" mass="143610">MHSPLATKPLPAAQPLDAAAPTPDVLLTHTLRSLLAPLGGSNGSRALAAAPAGPASASALSGGGRQSLAPPPAQHRPSLSVLSPVLGPSRRTSSNTLATTATADSALSNGGSSSSAPSFMQALTKSLANQGGPGGAFSGVAPPLLPLSPAPQGVLLQCCDHLQRIFGMSADAFEDAVNSVLDVLMPDAVARDLEACHLLLTTRAASMLDPSDFGKPDDFESWRAGELVVVEKLVALTTGRPPSYLALGDPASLAAVALTVVEARGLLAKDKASGANNPYCVVEHAGRLFVSHAIEHTVDPRWVFQVPLILSPSADPVVVSIWNRPTGFGSRRSSQIGRPKEAFLGVCFLPASSLIAWSKSPSQQLQTIDLARRSSKSHVTGTLSIHVVPATAGPVRQKQPGAAVPSAFYALPPDTRRYFYEIYRLAAEHDIITAGGRELSEISRTILHDLSSSWRVGPVFRDMCAFDIFTKLYIRGFVPADVLYNEGFSKAYRYAVNVNATINVPELAIFRSSSTALSSQIEYQLGNFFNTIRPTADEPSSPGTRTPQVLETITVMVSAMQTCHLINDGNQEVDVTEYASNLLLQSLRARYHGLLGIAHAQSNKASSLPLIRLVQSIRDDLELYSRRFDMILFGRLHLPSLGAKTLYEPVAAQLEEFAKTYVAVSPDMSDVFDLYAAVRQLQVVCEKIDFRLADRFPMSSWFKSFVRQWLERSESKIREWVRNAIEVDECVRLSDTVLHSTSILDIFTSFQQQIDFVRSLDWPNEAESQLFFSRLLQEVCECISRYVVITKEKLLQEFSELRSKQPVKRRETTARIGKIKIKIKTPKLKSSKTPESQEVHYRFSSKTCVRLENVNSLFPRFEELVRTVPHPRGDQPRSSPTSEGNLFYGDPRYTVRVTIARGHRFTPMRPWNTRVSCRVSSSTGRELGRTSELVQSSNPQWDERVYAIMSEREVSGGLRFGLVHHVPGRSESLFAVGQLHVEGLRAVMDMDDGLETLIQLGSYGKLLVRVHVSRIEDTNFLVSMTEWVTSAALDGFVECFVDQICMDVRDRVHPITLKYKTQALTNFMNKSKLFQRGDDDSANSVDQDEVAADLAPFFDFLNANLEILTENVEEELAFRIIGRIWNRVVEIAEAMVVPSLGEDPKERKPWDSRRFQFFKLCIQNTESFFESDGEGLPATMIQTPAYRRLQFIIASYEMPRATLLETYEQYKQELLVQLRQQAPMHPAVQHQQENSRHVRDSTRAAQAAMGNGGSGGAPPQVQKIDMSDLDWLLKLLKMRGLKDFVDSELRERFNLA</sequence>
<dbReference type="PROSITE" id="PS51259">
    <property type="entry name" value="MHD2"/>
    <property type="match status" value="1"/>
</dbReference>
<dbReference type="SUPFAM" id="SSF49562">
    <property type="entry name" value="C2 domain (Calcium/lipid-binding domain, CaLB)"/>
    <property type="match status" value="2"/>
</dbReference>
<evidence type="ECO:0000256" key="1">
    <source>
        <dbReference type="SAM" id="MobiDB-lite"/>
    </source>
</evidence>
<feature type="domain" description="MHD1" evidence="3">
    <location>
        <begin position="672"/>
        <end position="790"/>
    </location>
</feature>
<feature type="domain" description="C2" evidence="2">
    <location>
        <begin position="237"/>
        <end position="365"/>
    </location>
</feature>
<dbReference type="InterPro" id="IPR014772">
    <property type="entry name" value="Munc13_dom-2"/>
</dbReference>
<evidence type="ECO:0008006" key="7">
    <source>
        <dbReference type="Google" id="ProtNLM"/>
    </source>
</evidence>
<dbReference type="Gene3D" id="1.10.357.50">
    <property type="match status" value="1"/>
</dbReference>
<name>A0ABR4N705_9FUNG</name>
<comment type="caution">
    <text evidence="5">The sequence shown here is derived from an EMBL/GenBank/DDBJ whole genome shotgun (WGS) entry which is preliminary data.</text>
</comment>
<keyword evidence="6" id="KW-1185">Reference proteome</keyword>
<gene>
    <name evidence="5" type="ORF">HK105_205095</name>
</gene>
<dbReference type="Gene3D" id="2.60.40.150">
    <property type="entry name" value="C2 domain"/>
    <property type="match status" value="1"/>
</dbReference>